<organism evidence="1 2">
    <name type="scientific">Maribellus comscasis</name>
    <dbReference type="NCBI Taxonomy" id="2681766"/>
    <lineage>
        <taxon>Bacteria</taxon>
        <taxon>Pseudomonadati</taxon>
        <taxon>Bacteroidota</taxon>
        <taxon>Bacteroidia</taxon>
        <taxon>Marinilabiliales</taxon>
        <taxon>Prolixibacteraceae</taxon>
        <taxon>Maribellus</taxon>
    </lineage>
</organism>
<name>A0A6I6JH55_9BACT</name>
<proteinExistence type="predicted"/>
<keyword evidence="2" id="KW-1185">Reference proteome</keyword>
<dbReference type="Proteomes" id="UP000428260">
    <property type="component" value="Chromosome"/>
</dbReference>
<dbReference type="KEGG" id="mcos:GM418_00600"/>
<accession>A0A6I6JH55</accession>
<dbReference type="InterPro" id="IPR029058">
    <property type="entry name" value="AB_hydrolase_fold"/>
</dbReference>
<evidence type="ECO:0008006" key="3">
    <source>
        <dbReference type="Google" id="ProtNLM"/>
    </source>
</evidence>
<evidence type="ECO:0000313" key="2">
    <source>
        <dbReference type="Proteomes" id="UP000428260"/>
    </source>
</evidence>
<evidence type="ECO:0000313" key="1">
    <source>
        <dbReference type="EMBL" id="QGY42205.1"/>
    </source>
</evidence>
<reference evidence="1 2" key="1">
    <citation type="submission" date="2019-11" db="EMBL/GenBank/DDBJ databases">
        <authorList>
            <person name="Zheng R.K."/>
            <person name="Sun C.M."/>
        </authorList>
    </citation>
    <scope>NUCLEOTIDE SEQUENCE [LARGE SCALE GENOMIC DNA]</scope>
    <source>
        <strain evidence="1 2">WC007</strain>
    </source>
</reference>
<sequence length="65" mass="7554">MGISFGGFVAWKTLIFEEKRIAKAFLITPAVPIKRKPLKMFFEVLLPVKRYKKQKKIKSFAPVSR</sequence>
<gene>
    <name evidence="1" type="ORF">GM418_00600</name>
</gene>
<dbReference type="AlphaFoldDB" id="A0A6I6JH55"/>
<dbReference type="EMBL" id="CP046401">
    <property type="protein sequence ID" value="QGY42205.1"/>
    <property type="molecule type" value="Genomic_DNA"/>
</dbReference>
<dbReference type="RefSeq" id="WP_158862151.1">
    <property type="nucleotide sequence ID" value="NZ_CP046401.1"/>
</dbReference>
<protein>
    <recommendedName>
        <fullName evidence="3">Alpha/beta hydrolase</fullName>
    </recommendedName>
</protein>
<dbReference type="SUPFAM" id="SSF53474">
    <property type="entry name" value="alpha/beta-Hydrolases"/>
    <property type="match status" value="1"/>
</dbReference>